<comment type="function">
    <text evidence="2">Catalyzes the cleavage of 2-amino-3-ketobutyrate to glycine and acetyl-CoA.</text>
</comment>
<dbReference type="NCBIfam" id="NF005394">
    <property type="entry name" value="PRK06939.1"/>
    <property type="match status" value="1"/>
</dbReference>
<proteinExistence type="inferred from homology"/>
<reference evidence="5 6" key="1">
    <citation type="submission" date="2023-05" db="EMBL/GenBank/DDBJ databases">
        <title>Genomic insight into Chryseobacterium sp. wdc7 isolated forest soil (Gotjawal).</title>
        <authorList>
            <person name="Park S.-J."/>
        </authorList>
    </citation>
    <scope>NUCLEOTIDE SEQUENCE [LARGE SCALE GENOMIC DNA]</scope>
    <source>
        <strain evidence="6">wdc7</strain>
    </source>
</reference>
<dbReference type="EMBL" id="CP124855">
    <property type="protein sequence ID" value="WHF52632.1"/>
    <property type="molecule type" value="Genomic_DNA"/>
</dbReference>
<keyword evidence="3" id="KW-0175">Coiled coil</keyword>
<sequence>MISKNYLENLQDELQNIKNDGLFKTERIITSQQSAVIEANGKTLLNFCANNYLGLSNHPGVMKASQDMIESHGYGMSSVRFICGTQDIHKELEAKISAFLGLEDTILYAACFDANGGVFEPLFSDQDAIISDELNHASIIDGVRLCKAARYRYKNNNMADLEEQLKAASEKNHRFKIIVTDGVFSMDGIVADLKGVCDLADKYDALVMVDDSHATGFIGKTGRGTHEANEVMGRVDIITSTLGKALGGALGGFTSGKKEIIDMLRQRSRPYLFSNSLAPGIVGAAIKVLDMISDDTTLRDQVMENAEYFRKEMKAKGFDIPDGDAAIVPVMLYDAPLAQKMAEKLMDEGIYVIGFFYPVVPKGKARIRVQLSASHTREHLDKAIAAFEKVGKDLGVI</sequence>
<feature type="coiled-coil region" evidence="3">
    <location>
        <begin position="151"/>
        <end position="178"/>
    </location>
</feature>
<organism evidence="5 6">
    <name type="scientific">Chryseobacterium gotjawalense</name>
    <dbReference type="NCBI Taxonomy" id="3042315"/>
    <lineage>
        <taxon>Bacteria</taxon>
        <taxon>Pseudomonadati</taxon>
        <taxon>Bacteroidota</taxon>
        <taxon>Flavobacteriia</taxon>
        <taxon>Flavobacteriales</taxon>
        <taxon>Weeksellaceae</taxon>
        <taxon>Chryseobacterium group</taxon>
        <taxon>Chryseobacterium</taxon>
    </lineage>
</organism>
<feature type="binding site" evidence="2">
    <location>
        <position position="368"/>
    </location>
    <ligand>
        <name>substrate</name>
    </ligand>
</feature>
<name>A0ABY8RH94_9FLAO</name>
<feature type="modified residue" description="N6-(pyridoxal phosphate)lysine" evidence="2">
    <location>
        <position position="244"/>
    </location>
</feature>
<evidence type="ECO:0000256" key="2">
    <source>
        <dbReference type="HAMAP-Rule" id="MF_00985"/>
    </source>
</evidence>
<dbReference type="SUPFAM" id="SSF53383">
    <property type="entry name" value="PLP-dependent transferases"/>
    <property type="match status" value="1"/>
</dbReference>
<dbReference type="Pfam" id="PF00155">
    <property type="entry name" value="Aminotran_1_2"/>
    <property type="match status" value="1"/>
</dbReference>
<dbReference type="HAMAP" id="MF_00985">
    <property type="entry name" value="2am3keto_CoA_ligase"/>
    <property type="match status" value="1"/>
</dbReference>
<dbReference type="PANTHER" id="PTHR13693:SF103">
    <property type="entry name" value="AMINOTRANSFERASE CLASS I_CLASSII DOMAIN-CONTAINING PROTEIN"/>
    <property type="match status" value="1"/>
</dbReference>
<dbReference type="InterPro" id="IPR004839">
    <property type="entry name" value="Aminotransferase_I/II_large"/>
</dbReference>
<feature type="binding site" description="in other chain" evidence="2">
    <location>
        <begin position="111"/>
        <end position="112"/>
    </location>
    <ligand>
        <name>pyridoxal 5'-phosphate</name>
        <dbReference type="ChEBI" id="CHEBI:597326"/>
        <note>ligand shared between dimeric partners</note>
    </ligand>
</feature>
<feature type="binding site" description="in other chain" evidence="2">
    <location>
        <begin position="241"/>
        <end position="244"/>
    </location>
    <ligand>
        <name>pyridoxal 5'-phosphate</name>
        <dbReference type="ChEBI" id="CHEBI:597326"/>
        <note>ligand shared between dimeric partners</note>
    </ligand>
</feature>
<comment type="pathway">
    <text evidence="2">Amino-acid degradation; L-threonine degradation via oxydo-reductase pathway; glycine from L-threonine: step 2/2.</text>
</comment>
<dbReference type="EC" id="2.3.1.29" evidence="2"/>
<feature type="binding site" description="in other chain" evidence="2">
    <location>
        <begin position="210"/>
        <end position="213"/>
    </location>
    <ligand>
        <name>pyridoxal 5'-phosphate</name>
        <dbReference type="ChEBI" id="CHEBI:597326"/>
        <note>ligand shared between dimeric partners</note>
    </ligand>
</feature>
<dbReference type="GO" id="GO:0008890">
    <property type="term" value="F:glycine C-acetyltransferase activity"/>
    <property type="evidence" value="ECO:0007669"/>
    <property type="project" value="UniProtKB-EC"/>
</dbReference>
<comment type="cofactor">
    <cofactor evidence="2">
        <name>pyridoxal 5'-phosphate</name>
        <dbReference type="ChEBI" id="CHEBI:597326"/>
    </cofactor>
    <text evidence="2">Binds 1 pyridoxal phosphate per subunit.</text>
</comment>
<accession>A0ABY8RH94</accession>
<dbReference type="NCBIfam" id="TIGR01822">
    <property type="entry name" value="2am3keto_CoA"/>
    <property type="match status" value="1"/>
</dbReference>
<dbReference type="RefSeq" id="WP_282905903.1">
    <property type="nucleotide sequence ID" value="NZ_CP124855.1"/>
</dbReference>
<feature type="binding site" evidence="2">
    <location>
        <position position="136"/>
    </location>
    <ligand>
        <name>substrate</name>
    </ligand>
</feature>
<protein>
    <recommendedName>
        <fullName evidence="2">2-amino-3-ketobutyrate coenzyme A ligase</fullName>
        <shortName evidence="2">AKB ligase</shortName>
        <ecNumber evidence="2">2.3.1.29</ecNumber>
    </recommendedName>
    <alternativeName>
        <fullName evidence="2">Glycine acetyltransferase</fullName>
    </alternativeName>
</protein>
<keyword evidence="2 5" id="KW-0012">Acyltransferase</keyword>
<dbReference type="Proteomes" id="UP001241656">
    <property type="component" value="Chromosome"/>
</dbReference>
<evidence type="ECO:0000256" key="3">
    <source>
        <dbReference type="SAM" id="Coils"/>
    </source>
</evidence>
<dbReference type="InterPro" id="IPR050087">
    <property type="entry name" value="AON_synthase_class-II"/>
</dbReference>
<dbReference type="InterPro" id="IPR015421">
    <property type="entry name" value="PyrdxlP-dep_Trfase_major"/>
</dbReference>
<comment type="similarity">
    <text evidence="2">Belongs to the class-II pyridoxal-phosphate-dependent aminotransferase family.</text>
</comment>
<comment type="subunit">
    <text evidence="2">Homodimer.</text>
</comment>
<gene>
    <name evidence="2 5" type="primary">kbl</name>
    <name evidence="5" type="ORF">QGN23_04970</name>
</gene>
<dbReference type="InterPro" id="IPR015424">
    <property type="entry name" value="PyrdxlP-dep_Trfase"/>
</dbReference>
<evidence type="ECO:0000256" key="1">
    <source>
        <dbReference type="ARBA" id="ARBA00022679"/>
    </source>
</evidence>
<dbReference type="PANTHER" id="PTHR13693">
    <property type="entry name" value="CLASS II AMINOTRANSFERASE/8-AMINO-7-OXONONANOATE SYNTHASE"/>
    <property type="match status" value="1"/>
</dbReference>
<dbReference type="Gene3D" id="3.90.1150.10">
    <property type="entry name" value="Aspartate Aminotransferase, domain 1"/>
    <property type="match status" value="1"/>
</dbReference>
<comment type="catalytic activity">
    <reaction evidence="2">
        <text>glycine + acetyl-CoA = (2S)-2-amino-3-oxobutanoate + CoA</text>
        <dbReference type="Rhea" id="RHEA:20736"/>
        <dbReference type="ChEBI" id="CHEBI:57287"/>
        <dbReference type="ChEBI" id="CHEBI:57288"/>
        <dbReference type="ChEBI" id="CHEBI:57305"/>
        <dbReference type="ChEBI" id="CHEBI:78948"/>
        <dbReference type="EC" id="2.3.1.29"/>
    </reaction>
</comment>
<evidence type="ECO:0000313" key="6">
    <source>
        <dbReference type="Proteomes" id="UP001241656"/>
    </source>
</evidence>
<keyword evidence="6" id="KW-1185">Reference proteome</keyword>
<feature type="domain" description="Aminotransferase class I/classII large" evidence="4">
    <location>
        <begin position="43"/>
        <end position="386"/>
    </location>
</feature>
<feature type="binding site" evidence="2">
    <location>
        <begin position="274"/>
        <end position="275"/>
    </location>
    <ligand>
        <name>pyridoxal 5'-phosphate</name>
        <dbReference type="ChEBI" id="CHEBI:597326"/>
        <note>ligand shared between dimeric partners</note>
    </ligand>
</feature>
<keyword evidence="2" id="KW-0663">Pyridoxal phosphate</keyword>
<evidence type="ECO:0000313" key="5">
    <source>
        <dbReference type="EMBL" id="WHF52632.1"/>
    </source>
</evidence>
<feature type="binding site" description="in other chain" evidence="2">
    <location>
        <position position="185"/>
    </location>
    <ligand>
        <name>pyridoxal 5'-phosphate</name>
        <dbReference type="ChEBI" id="CHEBI:597326"/>
        <note>ligand shared between dimeric partners</note>
    </ligand>
</feature>
<evidence type="ECO:0000259" key="4">
    <source>
        <dbReference type="Pfam" id="PF00155"/>
    </source>
</evidence>
<dbReference type="CDD" id="cd06454">
    <property type="entry name" value="KBL_like"/>
    <property type="match status" value="1"/>
</dbReference>
<keyword evidence="1 2" id="KW-0808">Transferase</keyword>
<dbReference type="InterPro" id="IPR011282">
    <property type="entry name" value="2am3keto_CoA_ligase"/>
</dbReference>
<dbReference type="Gene3D" id="3.40.640.10">
    <property type="entry name" value="Type I PLP-dependent aspartate aminotransferase-like (Major domain)"/>
    <property type="match status" value="1"/>
</dbReference>
<dbReference type="InterPro" id="IPR015422">
    <property type="entry name" value="PyrdxlP-dep_Trfase_small"/>
</dbReference>